<dbReference type="PANTHER" id="PTHR11216:SF137">
    <property type="entry name" value="CALCIUM-BINDING EF HAND FAMILY PROTEIN"/>
    <property type="match status" value="1"/>
</dbReference>
<dbReference type="InterPro" id="IPR002048">
    <property type="entry name" value="EF_hand_dom"/>
</dbReference>
<feature type="region of interest" description="Disordered" evidence="2">
    <location>
        <begin position="477"/>
        <end position="518"/>
    </location>
</feature>
<evidence type="ECO:0000259" key="4">
    <source>
        <dbReference type="PROSITE" id="PS50222"/>
    </source>
</evidence>
<dbReference type="InterPro" id="IPR011992">
    <property type="entry name" value="EF-hand-dom_pair"/>
</dbReference>
<gene>
    <name evidence="5" type="ORF">CDL15_Pgr014243</name>
</gene>
<feature type="compositionally biased region" description="Polar residues" evidence="2">
    <location>
        <begin position="876"/>
        <end position="888"/>
    </location>
</feature>
<feature type="compositionally biased region" description="Low complexity" evidence="2">
    <location>
        <begin position="116"/>
        <end position="152"/>
    </location>
</feature>
<sequence>MDLFEAFFKSADLDGDGRISGAEAVAFFQGSNLPKHVLAQEVVEIMDGKKLEAAFSKIWMHADQRQTGFLGRPEFYNALRLVTVAQSKRELTPEIVKAALYGPAAAKIPPPQINLPAKPAPYSSQPSAASAGQMAPPALPSSQAPNAAQNQQYFPPQHTQSPRPPQSMPVAPSVRPPQPNSAPAFPRGSMVGPILPNANVSNNWASGMSGGAPRGPVGMNQAPTGPVRPQSPVTSLSQPMISNSKALVVSGNGPAPSSGFGNDLFSANPSQPKPEPSVPSPSVNSVPATPPVSGGPQTSDKPNPLDSLGSFLRGPTSGQPPRPQTPASSSLQVSPQGSASTSFGAPAISAAGGNSTSNTSQMPWPKMKVADVQKYTKVFMEVDTDRDGKITGEQARNLFLSWRLPREILKQVWDLSDQDNDSMLSVREFCFALYLMERYREGRPLPSALPSNVMYDETLLNMTGAPKVPYGNAAWGPAPSPGFGPQQGMPGARPMAPGPRPPRPPMQFPQADGAKTGQRDLSATVLGDSFLNQTDGVDQSDSNLQEATATGKKALLVEEKIILDSKEKLEFYRTKMQDLVLFKSRCDNKLNEITERAIADKREAELLAKKYEEKYKQVAEIASKLTVEEATFRDIQERRMELQQAIVKMEQGGSADGILQVRADRIQSDLDELMRGLVDRCKKLSIDVKPTALIVLPGGWHPGIQEGAAVWDEEWDKFEDEGFGNELSFGEKAKSTPVQRNVASPENGSPADLFSNDDGKHSSPFSGVEQAFDSESLYNNSEDGSGRSPHGSPLGRTTPESPSRAFSDPHFEKSSEGDADTHSIVSSFVCWNRSFDDSNWGTFGNNDDVDSVWGFNTKDSTSYSFGDSDFGVKPINTGSPSSDSNAFPTRSPFFEDSVPPTPASKFGDSSPRYSEAGDSYFDNLSRFDSFRTTSDAGGFFSSSQPDRFTRFDSISSSKDFSQPDRFTRFDSISSSKDSGGHSRGFSSFDDNDPFGASGPFKVSSETPKKSSDNWNAF</sequence>
<evidence type="ECO:0000259" key="3">
    <source>
        <dbReference type="PROSITE" id="PS50031"/>
    </source>
</evidence>
<proteinExistence type="predicted"/>
<name>A0A218WE17_PUNGR</name>
<feature type="region of interest" description="Disordered" evidence="2">
    <location>
        <begin position="727"/>
        <end position="818"/>
    </location>
</feature>
<feature type="compositionally biased region" description="Polar residues" evidence="2">
    <location>
        <begin position="325"/>
        <end position="343"/>
    </location>
</feature>
<feature type="coiled-coil region" evidence="1">
    <location>
        <begin position="594"/>
        <end position="628"/>
    </location>
</feature>
<feature type="compositionally biased region" description="Basic and acidic residues" evidence="2">
    <location>
        <begin position="807"/>
        <end position="818"/>
    </location>
</feature>
<feature type="compositionally biased region" description="Pro residues" evidence="2">
    <location>
        <begin position="496"/>
        <end position="507"/>
    </location>
</feature>
<evidence type="ECO:0008006" key="7">
    <source>
        <dbReference type="Google" id="ProtNLM"/>
    </source>
</evidence>
<dbReference type="GO" id="GO:0005509">
    <property type="term" value="F:calcium ion binding"/>
    <property type="evidence" value="ECO:0007669"/>
    <property type="project" value="InterPro"/>
</dbReference>
<feature type="domain" description="EF-hand" evidence="4">
    <location>
        <begin position="1"/>
        <end position="34"/>
    </location>
</feature>
<comment type="caution">
    <text evidence="5">The sequence shown here is derived from an EMBL/GenBank/DDBJ whole genome shotgun (WGS) entry which is preliminary data.</text>
</comment>
<accession>A0A218WE17</accession>
<dbReference type="PRINTS" id="PR01217">
    <property type="entry name" value="PRICHEXTENSN"/>
</dbReference>
<evidence type="ECO:0000256" key="2">
    <source>
        <dbReference type="SAM" id="MobiDB-lite"/>
    </source>
</evidence>
<dbReference type="EMBL" id="MTKT01004609">
    <property type="protein sequence ID" value="OWM70570.1"/>
    <property type="molecule type" value="Genomic_DNA"/>
</dbReference>
<dbReference type="SMART" id="SM00027">
    <property type="entry name" value="EH"/>
    <property type="match status" value="2"/>
</dbReference>
<dbReference type="GO" id="GO:0005737">
    <property type="term" value="C:cytoplasm"/>
    <property type="evidence" value="ECO:0007669"/>
    <property type="project" value="TreeGrafter"/>
</dbReference>
<reference evidence="6" key="1">
    <citation type="journal article" date="2017" name="Plant J.">
        <title>The pomegranate (Punica granatum L.) genome and the genomics of punicalagin biosynthesis.</title>
        <authorList>
            <person name="Qin G."/>
            <person name="Xu C."/>
            <person name="Ming R."/>
            <person name="Tang H."/>
            <person name="Guyot R."/>
            <person name="Kramer E.M."/>
            <person name="Hu Y."/>
            <person name="Yi X."/>
            <person name="Qi Y."/>
            <person name="Xu X."/>
            <person name="Gao Z."/>
            <person name="Pan H."/>
            <person name="Jian J."/>
            <person name="Tian Y."/>
            <person name="Yue Z."/>
            <person name="Xu Y."/>
        </authorList>
    </citation>
    <scope>NUCLEOTIDE SEQUENCE [LARGE SCALE GENOMIC DNA]</scope>
    <source>
        <strain evidence="6">cv. Dabenzi</strain>
    </source>
</reference>
<feature type="region of interest" description="Disordered" evidence="2">
    <location>
        <begin position="862"/>
        <end position="912"/>
    </location>
</feature>
<organism evidence="5 6">
    <name type="scientific">Punica granatum</name>
    <name type="common">Pomegranate</name>
    <dbReference type="NCBI Taxonomy" id="22663"/>
    <lineage>
        <taxon>Eukaryota</taxon>
        <taxon>Viridiplantae</taxon>
        <taxon>Streptophyta</taxon>
        <taxon>Embryophyta</taxon>
        <taxon>Tracheophyta</taxon>
        <taxon>Spermatophyta</taxon>
        <taxon>Magnoliopsida</taxon>
        <taxon>eudicotyledons</taxon>
        <taxon>Gunneridae</taxon>
        <taxon>Pentapetalae</taxon>
        <taxon>rosids</taxon>
        <taxon>malvids</taxon>
        <taxon>Myrtales</taxon>
        <taxon>Lythraceae</taxon>
        <taxon>Punica</taxon>
    </lineage>
</organism>
<dbReference type="Pfam" id="PF13202">
    <property type="entry name" value="EF-hand_5"/>
    <property type="match status" value="1"/>
</dbReference>
<dbReference type="PANTHER" id="PTHR11216">
    <property type="entry name" value="EH DOMAIN"/>
    <property type="match status" value="1"/>
</dbReference>
<evidence type="ECO:0000313" key="5">
    <source>
        <dbReference type="EMBL" id="OWM70570.1"/>
    </source>
</evidence>
<dbReference type="Pfam" id="PF12763">
    <property type="entry name" value="EH"/>
    <property type="match status" value="1"/>
</dbReference>
<feature type="domain" description="EF-hand" evidence="4">
    <location>
        <begin position="370"/>
        <end position="405"/>
    </location>
</feature>
<dbReference type="InterPro" id="IPR000261">
    <property type="entry name" value="EH_dom"/>
</dbReference>
<dbReference type="SUPFAM" id="SSF47473">
    <property type="entry name" value="EF-hand"/>
    <property type="match status" value="2"/>
</dbReference>
<dbReference type="Gene3D" id="1.10.238.10">
    <property type="entry name" value="EF-hand"/>
    <property type="match status" value="2"/>
</dbReference>
<dbReference type="PROSITE" id="PS50222">
    <property type="entry name" value="EF_HAND_2"/>
    <property type="match status" value="2"/>
</dbReference>
<feature type="compositionally biased region" description="Polar residues" evidence="2">
    <location>
        <begin position="736"/>
        <end position="747"/>
    </location>
</feature>
<dbReference type="AlphaFoldDB" id="A0A218WE17"/>
<protein>
    <recommendedName>
        <fullName evidence="7">Epidermal growth factor receptor substrate 15-like 1</fullName>
    </recommendedName>
</protein>
<feature type="compositionally biased region" description="Polar residues" evidence="2">
    <location>
        <begin position="231"/>
        <end position="245"/>
    </location>
</feature>
<dbReference type="GO" id="GO:0005634">
    <property type="term" value="C:nucleus"/>
    <property type="evidence" value="ECO:0007669"/>
    <property type="project" value="TreeGrafter"/>
</dbReference>
<feature type="region of interest" description="Disordered" evidence="2">
    <location>
        <begin position="205"/>
        <end position="365"/>
    </location>
</feature>
<dbReference type="GO" id="GO:0016197">
    <property type="term" value="P:endosomal transport"/>
    <property type="evidence" value="ECO:0007669"/>
    <property type="project" value="TreeGrafter"/>
</dbReference>
<evidence type="ECO:0000313" key="6">
    <source>
        <dbReference type="Proteomes" id="UP000197138"/>
    </source>
</evidence>
<dbReference type="Proteomes" id="UP000197138">
    <property type="component" value="Unassembled WGS sequence"/>
</dbReference>
<dbReference type="GO" id="GO:0006897">
    <property type="term" value="P:endocytosis"/>
    <property type="evidence" value="ECO:0007669"/>
    <property type="project" value="TreeGrafter"/>
</dbReference>
<feature type="region of interest" description="Disordered" evidence="2">
    <location>
        <begin position="116"/>
        <end position="190"/>
    </location>
</feature>
<dbReference type="SMART" id="SM00054">
    <property type="entry name" value="EFh"/>
    <property type="match status" value="4"/>
</dbReference>
<feature type="compositionally biased region" description="Polar residues" evidence="2">
    <location>
        <begin position="352"/>
        <end position="362"/>
    </location>
</feature>
<feature type="region of interest" description="Disordered" evidence="2">
    <location>
        <begin position="953"/>
        <end position="1017"/>
    </location>
</feature>
<dbReference type="GO" id="GO:0005886">
    <property type="term" value="C:plasma membrane"/>
    <property type="evidence" value="ECO:0007669"/>
    <property type="project" value="TreeGrafter"/>
</dbReference>
<evidence type="ECO:0000256" key="1">
    <source>
        <dbReference type="SAM" id="Coils"/>
    </source>
</evidence>
<feature type="domain" description="EH" evidence="3">
    <location>
        <begin position="371"/>
        <end position="454"/>
    </location>
</feature>
<dbReference type="CDD" id="cd00052">
    <property type="entry name" value="EH"/>
    <property type="match status" value="2"/>
</dbReference>
<keyword evidence="1" id="KW-0175">Coiled coil</keyword>
<dbReference type="PROSITE" id="PS50031">
    <property type="entry name" value="EH"/>
    <property type="match status" value="1"/>
</dbReference>